<evidence type="ECO:0008006" key="4">
    <source>
        <dbReference type="Google" id="ProtNLM"/>
    </source>
</evidence>
<evidence type="ECO:0000313" key="3">
    <source>
        <dbReference type="Proteomes" id="UP001056035"/>
    </source>
</evidence>
<evidence type="ECO:0000256" key="1">
    <source>
        <dbReference type="SAM" id="SignalP"/>
    </source>
</evidence>
<dbReference type="PANTHER" id="PTHR36507">
    <property type="entry name" value="BLL1555 PROTEIN"/>
    <property type="match status" value="1"/>
</dbReference>
<dbReference type="RefSeq" id="WP_254571328.1">
    <property type="nucleotide sequence ID" value="NZ_CP098502.1"/>
</dbReference>
<dbReference type="InterPro" id="IPR008972">
    <property type="entry name" value="Cupredoxin"/>
</dbReference>
<dbReference type="SUPFAM" id="SSF49503">
    <property type="entry name" value="Cupredoxins"/>
    <property type="match status" value="1"/>
</dbReference>
<feature type="signal peptide" evidence="1">
    <location>
        <begin position="1"/>
        <end position="25"/>
    </location>
</feature>
<organism evidence="2 3">
    <name type="scientific">Paraconexibacter antarcticus</name>
    <dbReference type="NCBI Taxonomy" id="2949664"/>
    <lineage>
        <taxon>Bacteria</taxon>
        <taxon>Bacillati</taxon>
        <taxon>Actinomycetota</taxon>
        <taxon>Thermoleophilia</taxon>
        <taxon>Solirubrobacterales</taxon>
        <taxon>Paraconexibacteraceae</taxon>
        <taxon>Paraconexibacter</taxon>
    </lineage>
</organism>
<dbReference type="EMBL" id="CP098502">
    <property type="protein sequence ID" value="UTI64628.1"/>
    <property type="molecule type" value="Genomic_DNA"/>
</dbReference>
<dbReference type="Gene3D" id="2.60.40.420">
    <property type="entry name" value="Cupredoxins - blue copper proteins"/>
    <property type="match status" value="1"/>
</dbReference>
<keyword evidence="1" id="KW-0732">Signal</keyword>
<dbReference type="InterPro" id="IPR052721">
    <property type="entry name" value="ET_Amicyanin"/>
</dbReference>
<feature type="chain" id="PRO_5045071300" description="Blue (type 1) copper domain-containing protein" evidence="1">
    <location>
        <begin position="26"/>
        <end position="292"/>
    </location>
</feature>
<reference evidence="2 3" key="1">
    <citation type="submission" date="2022-06" db="EMBL/GenBank/DDBJ databases">
        <title>Paraconexibacter antarcticus.</title>
        <authorList>
            <person name="Kim C.S."/>
        </authorList>
    </citation>
    <scope>NUCLEOTIDE SEQUENCE [LARGE SCALE GENOMIC DNA]</scope>
    <source>
        <strain evidence="2 3">02-257</strain>
    </source>
</reference>
<proteinExistence type="predicted"/>
<keyword evidence="3" id="KW-1185">Reference proteome</keyword>
<dbReference type="Proteomes" id="UP001056035">
    <property type="component" value="Chromosome"/>
</dbReference>
<accession>A0ABY5DRH1</accession>
<protein>
    <recommendedName>
        <fullName evidence="4">Blue (type 1) copper domain-containing protein</fullName>
    </recommendedName>
</protein>
<name>A0ABY5DRH1_9ACTN</name>
<sequence>MRRRRRLAAAVLAGAAGLAPVAARAQEHHMPPAGPAVSIGYVTYGPARVDVLVGEPVTWTNDSVRKHSVTADDASFDSGALFGADHFTRVFAAEGEVAYHCVFHAGMTGVVGVHEVILDAPRQEGAPNRPYPVTGRSALPAGTDVAIEADTGAGFVPVAATSVGLDGSFATTVRPVTSGQLRAVAAGATSPPVGLQVLDHRIAFTVRRTARADVLTATVTPAAPGGTVVLQLDLREHFGWWPVRTLRLDRRGHAVVRLPRRPRARARMVLTLRDGATPLAVSPPRTVGRPGA</sequence>
<gene>
    <name evidence="2" type="ORF">NBH00_00105</name>
</gene>
<dbReference type="PANTHER" id="PTHR36507:SF1">
    <property type="entry name" value="BLL1555 PROTEIN"/>
    <property type="match status" value="1"/>
</dbReference>
<evidence type="ECO:0000313" key="2">
    <source>
        <dbReference type="EMBL" id="UTI64628.1"/>
    </source>
</evidence>